<keyword evidence="6 7" id="KW-0472">Membrane</keyword>
<evidence type="ECO:0000259" key="8">
    <source>
        <dbReference type="PROSITE" id="PS50850"/>
    </source>
</evidence>
<comment type="caution">
    <text evidence="9">The sequence shown here is derived from an EMBL/GenBank/DDBJ whole genome shotgun (WGS) entry which is preliminary data.</text>
</comment>
<feature type="transmembrane region" description="Helical" evidence="7">
    <location>
        <begin position="142"/>
        <end position="160"/>
    </location>
</feature>
<feature type="transmembrane region" description="Helical" evidence="7">
    <location>
        <begin position="334"/>
        <end position="354"/>
    </location>
</feature>
<evidence type="ECO:0000256" key="3">
    <source>
        <dbReference type="ARBA" id="ARBA00022475"/>
    </source>
</evidence>
<evidence type="ECO:0000256" key="4">
    <source>
        <dbReference type="ARBA" id="ARBA00022692"/>
    </source>
</evidence>
<accession>A0ABP5K6Z0</accession>
<feature type="transmembrane region" description="Helical" evidence="7">
    <location>
        <begin position="53"/>
        <end position="72"/>
    </location>
</feature>
<dbReference type="Gene3D" id="1.20.1250.20">
    <property type="entry name" value="MFS general substrate transporter like domains"/>
    <property type="match status" value="1"/>
</dbReference>
<keyword evidence="4 7" id="KW-0812">Transmembrane</keyword>
<feature type="transmembrane region" description="Helical" evidence="7">
    <location>
        <begin position="274"/>
        <end position="293"/>
    </location>
</feature>
<dbReference type="PRINTS" id="PR01036">
    <property type="entry name" value="TCRTETB"/>
</dbReference>
<dbReference type="Pfam" id="PF07690">
    <property type="entry name" value="MFS_1"/>
    <property type="match status" value="1"/>
</dbReference>
<feature type="transmembrane region" description="Helical" evidence="7">
    <location>
        <begin position="172"/>
        <end position="193"/>
    </location>
</feature>
<keyword evidence="5 7" id="KW-1133">Transmembrane helix</keyword>
<feature type="transmembrane region" description="Helical" evidence="7">
    <location>
        <begin position="84"/>
        <end position="103"/>
    </location>
</feature>
<comment type="subcellular location">
    <subcellularLocation>
        <location evidence="1">Cell membrane</location>
        <topology evidence="1">Multi-pass membrane protein</topology>
    </subcellularLocation>
</comment>
<dbReference type="PANTHER" id="PTHR23501">
    <property type="entry name" value="MAJOR FACILITATOR SUPERFAMILY"/>
    <property type="match status" value="1"/>
</dbReference>
<evidence type="ECO:0000256" key="1">
    <source>
        <dbReference type="ARBA" id="ARBA00004651"/>
    </source>
</evidence>
<feature type="domain" description="Major facilitator superfamily (MFS) profile" evidence="8">
    <location>
        <begin position="19"/>
        <end position="496"/>
    </location>
</feature>
<dbReference type="InterPro" id="IPR004638">
    <property type="entry name" value="EmrB-like"/>
</dbReference>
<evidence type="ECO:0000313" key="10">
    <source>
        <dbReference type="Proteomes" id="UP001500443"/>
    </source>
</evidence>
<feature type="transmembrane region" description="Helical" evidence="7">
    <location>
        <begin position="399"/>
        <end position="423"/>
    </location>
</feature>
<dbReference type="InterPro" id="IPR011701">
    <property type="entry name" value="MFS"/>
</dbReference>
<dbReference type="EMBL" id="BAAAPF010000092">
    <property type="protein sequence ID" value="GAA2125845.1"/>
    <property type="molecule type" value="Genomic_DNA"/>
</dbReference>
<keyword evidence="10" id="KW-1185">Reference proteome</keyword>
<feature type="transmembrane region" description="Helical" evidence="7">
    <location>
        <begin position="109"/>
        <end position="130"/>
    </location>
</feature>
<keyword evidence="3" id="KW-1003">Cell membrane</keyword>
<evidence type="ECO:0000256" key="6">
    <source>
        <dbReference type="ARBA" id="ARBA00023136"/>
    </source>
</evidence>
<evidence type="ECO:0000256" key="5">
    <source>
        <dbReference type="ARBA" id="ARBA00022989"/>
    </source>
</evidence>
<dbReference type="NCBIfam" id="TIGR00711">
    <property type="entry name" value="efflux_EmrB"/>
    <property type="match status" value="1"/>
</dbReference>
<feature type="transmembrane region" description="Helical" evidence="7">
    <location>
        <begin position="231"/>
        <end position="253"/>
    </location>
</feature>
<dbReference type="CDD" id="cd17502">
    <property type="entry name" value="MFS_Azr1_MDR_like"/>
    <property type="match status" value="1"/>
</dbReference>
<dbReference type="Gene3D" id="1.20.1720.10">
    <property type="entry name" value="Multidrug resistance protein D"/>
    <property type="match status" value="1"/>
</dbReference>
<name>A0ABP5K6Z0_9ACTN</name>
<dbReference type="SUPFAM" id="SSF103473">
    <property type="entry name" value="MFS general substrate transporter"/>
    <property type="match status" value="1"/>
</dbReference>
<feature type="transmembrane region" description="Helical" evidence="7">
    <location>
        <begin position="20"/>
        <end position="41"/>
    </location>
</feature>
<reference evidence="10" key="1">
    <citation type="journal article" date="2019" name="Int. J. Syst. Evol. Microbiol.">
        <title>The Global Catalogue of Microorganisms (GCM) 10K type strain sequencing project: providing services to taxonomists for standard genome sequencing and annotation.</title>
        <authorList>
            <consortium name="The Broad Institute Genomics Platform"/>
            <consortium name="The Broad Institute Genome Sequencing Center for Infectious Disease"/>
            <person name="Wu L."/>
            <person name="Ma J."/>
        </authorList>
    </citation>
    <scope>NUCLEOTIDE SEQUENCE [LARGE SCALE GENOMIC DNA]</scope>
    <source>
        <strain evidence="10">JCM 15481</strain>
    </source>
</reference>
<feature type="transmembrane region" description="Helical" evidence="7">
    <location>
        <begin position="473"/>
        <end position="495"/>
    </location>
</feature>
<evidence type="ECO:0000256" key="2">
    <source>
        <dbReference type="ARBA" id="ARBA00022448"/>
    </source>
</evidence>
<dbReference type="PANTHER" id="PTHR23501:SF197">
    <property type="entry name" value="COMD"/>
    <property type="match status" value="1"/>
</dbReference>
<gene>
    <name evidence="9" type="ORF">GCM10009802_31440</name>
</gene>
<feature type="transmembrane region" description="Helical" evidence="7">
    <location>
        <begin position="366"/>
        <end position="387"/>
    </location>
</feature>
<feature type="transmembrane region" description="Helical" evidence="7">
    <location>
        <begin position="299"/>
        <end position="322"/>
    </location>
</feature>
<dbReference type="InterPro" id="IPR036259">
    <property type="entry name" value="MFS_trans_sf"/>
</dbReference>
<dbReference type="PROSITE" id="PS50850">
    <property type="entry name" value="MFS"/>
    <property type="match status" value="1"/>
</dbReference>
<dbReference type="Proteomes" id="UP001500443">
    <property type="component" value="Unassembled WGS sequence"/>
</dbReference>
<proteinExistence type="predicted"/>
<organism evidence="9 10">
    <name type="scientific">Streptomyces synnematoformans</name>
    <dbReference type="NCBI Taxonomy" id="415721"/>
    <lineage>
        <taxon>Bacteria</taxon>
        <taxon>Bacillati</taxon>
        <taxon>Actinomycetota</taxon>
        <taxon>Actinomycetes</taxon>
        <taxon>Kitasatosporales</taxon>
        <taxon>Streptomycetaceae</taxon>
        <taxon>Streptomyces</taxon>
    </lineage>
</organism>
<keyword evidence="2" id="KW-0813">Transport</keyword>
<dbReference type="RefSeq" id="WP_344290627.1">
    <property type="nucleotide sequence ID" value="NZ_BAAAPF010000092.1"/>
</dbReference>
<evidence type="ECO:0000256" key="7">
    <source>
        <dbReference type="SAM" id="Phobius"/>
    </source>
</evidence>
<feature type="transmembrane region" description="Helical" evidence="7">
    <location>
        <begin position="205"/>
        <end position="225"/>
    </location>
</feature>
<dbReference type="InterPro" id="IPR020846">
    <property type="entry name" value="MFS_dom"/>
</dbReference>
<evidence type="ECO:0000313" key="9">
    <source>
        <dbReference type="EMBL" id="GAA2125845.1"/>
    </source>
</evidence>
<protein>
    <submittedName>
        <fullName evidence="9">MDR family MFS transporter</fullName>
    </submittedName>
</protein>
<sequence length="504" mass="52037">MGAAAGAEDGLRPGARRRALLPLLLALLPSSLGTTVVATAMPTVAGDLGGVEYLSWAVTSYTLAAAASIPVWGKLGDMYGRRRWLLVAMAVFLVGSALCGLAQGMGQLIAFRAVHGLGGGGLGVGVMSVIGELIPPRERARYQGTISSVMVFSMIAGPLVGGSITDHAGWRWTFWFNLPVGTLALVLIARVVRVPGRGRRAHIDYRGAVLLVCCIVSFVLAATWGGSKYAWGSPVVVALAAGFPVTLAGFVWAQSRAVEPLLPPRIFRARNFRLMSVISFANGFVMFGAVLYLPLYHQAVHGASATGSGLLLLPMLGSLVVTSQLSGRYTASTGRYRVLQIGGGAAMLAGTLLLSRLDTATPRPTAAVSMALLGVGMGCLGQSLVTVAQNSVDVREVGAASAAITLFRTVGSSVGVAVMGTLFNHRVRAATAERGDGAVTLTGARLDARSLDRLDPGVRAVYESAVARGVQGAFLAAAAAAALTFLAALGVREVALRSAGGRRS</sequence>